<keyword evidence="1" id="KW-0862">Zinc</keyword>
<dbReference type="GO" id="GO:0003676">
    <property type="term" value="F:nucleic acid binding"/>
    <property type="evidence" value="ECO:0007669"/>
    <property type="project" value="InterPro"/>
</dbReference>
<gene>
    <name evidence="4" type="ORF">OnM2_058033</name>
</gene>
<feature type="compositionally biased region" description="Polar residues" evidence="2">
    <location>
        <begin position="113"/>
        <end position="125"/>
    </location>
</feature>
<accession>A0A420HQM6</accession>
<feature type="domain" description="CCHC-type" evidence="3">
    <location>
        <begin position="48"/>
        <end position="63"/>
    </location>
</feature>
<dbReference type="AlphaFoldDB" id="A0A420HQM6"/>
<dbReference type="EMBL" id="MCFK01005810">
    <property type="protein sequence ID" value="RKF59707.1"/>
    <property type="molecule type" value="Genomic_DNA"/>
</dbReference>
<evidence type="ECO:0000256" key="2">
    <source>
        <dbReference type="SAM" id="MobiDB-lite"/>
    </source>
</evidence>
<dbReference type="InterPro" id="IPR001878">
    <property type="entry name" value="Znf_CCHC"/>
</dbReference>
<dbReference type="InterPro" id="IPR036875">
    <property type="entry name" value="Znf_CCHC_sf"/>
</dbReference>
<keyword evidence="5" id="KW-1185">Reference proteome</keyword>
<evidence type="ECO:0000259" key="3">
    <source>
        <dbReference type="PROSITE" id="PS50158"/>
    </source>
</evidence>
<dbReference type="SUPFAM" id="SSF57756">
    <property type="entry name" value="Retrovirus zinc finger-like domains"/>
    <property type="match status" value="1"/>
</dbReference>
<dbReference type="PROSITE" id="PS50158">
    <property type="entry name" value="ZF_CCHC"/>
    <property type="match status" value="1"/>
</dbReference>
<reference evidence="4 5" key="1">
    <citation type="journal article" date="2018" name="BMC Genomics">
        <title>Comparative genome analyses reveal sequence features reflecting distinct modes of host-adaptation between dicot and monocot powdery mildew.</title>
        <authorList>
            <person name="Wu Y."/>
            <person name="Ma X."/>
            <person name="Pan Z."/>
            <person name="Kale S.D."/>
            <person name="Song Y."/>
            <person name="King H."/>
            <person name="Zhang Q."/>
            <person name="Presley C."/>
            <person name="Deng X."/>
            <person name="Wei C.I."/>
            <person name="Xiao S."/>
        </authorList>
    </citation>
    <scope>NUCLEOTIDE SEQUENCE [LARGE SCALE GENOMIC DNA]</scope>
    <source>
        <strain evidence="4">UMSG2</strain>
    </source>
</reference>
<keyword evidence="1" id="KW-0863">Zinc-finger</keyword>
<dbReference type="GO" id="GO:0008270">
    <property type="term" value="F:zinc ion binding"/>
    <property type="evidence" value="ECO:0007669"/>
    <property type="project" value="UniProtKB-KW"/>
</dbReference>
<organism evidence="4 5">
    <name type="scientific">Erysiphe neolycopersici</name>
    <dbReference type="NCBI Taxonomy" id="212602"/>
    <lineage>
        <taxon>Eukaryota</taxon>
        <taxon>Fungi</taxon>
        <taxon>Dikarya</taxon>
        <taxon>Ascomycota</taxon>
        <taxon>Pezizomycotina</taxon>
        <taxon>Leotiomycetes</taxon>
        <taxon>Erysiphales</taxon>
        <taxon>Erysiphaceae</taxon>
        <taxon>Erysiphe</taxon>
    </lineage>
</organism>
<dbReference type="OrthoDB" id="6777263at2759"/>
<feature type="region of interest" description="Disordered" evidence="2">
    <location>
        <begin position="100"/>
        <end position="130"/>
    </location>
</feature>
<sequence length="156" mass="17355">MAQISSRPLALIDNSFPNPKIPYVKIASGSVFDDPIASVNAATAQTVCYNCGKLGLYSTDCRERRKFKTNEIQSSKQEIFGTLKHNLVNKDSINHFYLSLQIAPPPPPRKSRTSASDYANQAIKSNNDDVVEQWDSDDCQDIEPISEISDNNEDSE</sequence>
<protein>
    <recommendedName>
        <fullName evidence="3">CCHC-type domain-containing protein</fullName>
    </recommendedName>
</protein>
<feature type="region of interest" description="Disordered" evidence="2">
    <location>
        <begin position="137"/>
        <end position="156"/>
    </location>
</feature>
<dbReference type="Proteomes" id="UP000286134">
    <property type="component" value="Unassembled WGS sequence"/>
</dbReference>
<evidence type="ECO:0000256" key="1">
    <source>
        <dbReference type="PROSITE-ProRule" id="PRU00047"/>
    </source>
</evidence>
<evidence type="ECO:0000313" key="4">
    <source>
        <dbReference type="EMBL" id="RKF59707.1"/>
    </source>
</evidence>
<comment type="caution">
    <text evidence="4">The sequence shown here is derived from an EMBL/GenBank/DDBJ whole genome shotgun (WGS) entry which is preliminary data.</text>
</comment>
<dbReference type="Gene3D" id="4.10.60.10">
    <property type="entry name" value="Zinc finger, CCHC-type"/>
    <property type="match status" value="1"/>
</dbReference>
<evidence type="ECO:0000313" key="5">
    <source>
        <dbReference type="Proteomes" id="UP000286134"/>
    </source>
</evidence>
<proteinExistence type="predicted"/>
<name>A0A420HQM6_9PEZI</name>
<keyword evidence="1" id="KW-0479">Metal-binding</keyword>